<dbReference type="GeneID" id="66986124"/>
<name>A0A7R7VVX4_ASPCH</name>
<accession>A0A7R7VVX4</accession>
<organism evidence="1 2">
    <name type="scientific">Aspergillus chevalieri</name>
    <name type="common">Eurotium chevalieri</name>
    <dbReference type="NCBI Taxonomy" id="182096"/>
    <lineage>
        <taxon>Eukaryota</taxon>
        <taxon>Fungi</taxon>
        <taxon>Dikarya</taxon>
        <taxon>Ascomycota</taxon>
        <taxon>Pezizomycotina</taxon>
        <taxon>Eurotiomycetes</taxon>
        <taxon>Eurotiomycetidae</taxon>
        <taxon>Eurotiales</taxon>
        <taxon>Aspergillaceae</taxon>
        <taxon>Aspergillus</taxon>
        <taxon>Aspergillus subgen. Aspergillus</taxon>
    </lineage>
</organism>
<evidence type="ECO:0000313" key="1">
    <source>
        <dbReference type="EMBL" id="BCR91766.1"/>
    </source>
</evidence>
<dbReference type="KEGG" id="ache:ACHE_70609A"/>
<keyword evidence="2" id="KW-1185">Reference proteome</keyword>
<dbReference type="RefSeq" id="XP_043140288.1">
    <property type="nucleotide sequence ID" value="XM_043282960.1"/>
</dbReference>
<dbReference type="EMBL" id="AP024422">
    <property type="protein sequence ID" value="BCR91766.1"/>
    <property type="molecule type" value="Genomic_DNA"/>
</dbReference>
<reference evidence="1" key="2">
    <citation type="submission" date="2021-02" db="EMBL/GenBank/DDBJ databases">
        <title>Aspergillus chevalieri M1 genome sequence.</title>
        <authorList>
            <person name="Kadooka C."/>
            <person name="Mori K."/>
            <person name="Futagami T."/>
        </authorList>
    </citation>
    <scope>NUCLEOTIDE SEQUENCE</scope>
    <source>
        <strain evidence="1">M1</strain>
    </source>
</reference>
<proteinExistence type="predicted"/>
<dbReference type="Proteomes" id="UP000637239">
    <property type="component" value="Chromosome 7"/>
</dbReference>
<reference evidence="1" key="1">
    <citation type="submission" date="2021-01" db="EMBL/GenBank/DDBJ databases">
        <authorList>
            <consortium name="Aspergillus chevalieri M1 genome sequencing consortium"/>
            <person name="Kazuki M."/>
            <person name="Futagami T."/>
        </authorList>
    </citation>
    <scope>NUCLEOTIDE SEQUENCE</scope>
    <source>
        <strain evidence="1">M1</strain>
    </source>
</reference>
<gene>
    <name evidence="1" type="ORF">ACHE_70609A</name>
</gene>
<sequence length="52" mass="5880">MSSKPAPWLDTSEKGTSFENLDLEMHGRVCHLVDLGMHEDIRDAEPDVLISR</sequence>
<protein>
    <submittedName>
        <fullName evidence="1">Uncharacterized protein</fullName>
    </submittedName>
</protein>
<dbReference type="AlphaFoldDB" id="A0A7R7VVX4"/>
<evidence type="ECO:0000313" key="2">
    <source>
        <dbReference type="Proteomes" id="UP000637239"/>
    </source>
</evidence>